<dbReference type="GO" id="GO:0004534">
    <property type="term" value="F:5'-3' RNA exonuclease activity"/>
    <property type="evidence" value="ECO:0007669"/>
    <property type="project" value="TreeGrafter"/>
</dbReference>
<dbReference type="Proteomes" id="UP000294545">
    <property type="component" value="Unassembled WGS sequence"/>
</dbReference>
<organism evidence="2 3">
    <name type="scientific">Natranaerovirga hydrolytica</name>
    <dbReference type="NCBI Taxonomy" id="680378"/>
    <lineage>
        <taxon>Bacteria</taxon>
        <taxon>Bacillati</taxon>
        <taxon>Bacillota</taxon>
        <taxon>Clostridia</taxon>
        <taxon>Lachnospirales</taxon>
        <taxon>Natranaerovirgaceae</taxon>
        <taxon>Natranaerovirga</taxon>
    </lineage>
</organism>
<dbReference type="InterPro" id="IPR004013">
    <property type="entry name" value="PHP_dom"/>
</dbReference>
<dbReference type="OrthoDB" id="9791620at2"/>
<protein>
    <recommendedName>
        <fullName evidence="1">Polymerase/histidinol phosphatase N-terminal domain-containing protein</fullName>
    </recommendedName>
</protein>
<keyword evidence="3" id="KW-1185">Reference proteome</keyword>
<dbReference type="PANTHER" id="PTHR42924:SF3">
    <property type="entry name" value="POLYMERASE_HISTIDINOL PHOSPHATASE N-TERMINAL DOMAIN-CONTAINING PROTEIN"/>
    <property type="match status" value="1"/>
</dbReference>
<evidence type="ECO:0000313" key="2">
    <source>
        <dbReference type="EMBL" id="TCK87956.1"/>
    </source>
</evidence>
<dbReference type="AlphaFoldDB" id="A0A4R1M6R2"/>
<dbReference type="SUPFAM" id="SSF89550">
    <property type="entry name" value="PHP domain-like"/>
    <property type="match status" value="1"/>
</dbReference>
<comment type="caution">
    <text evidence="2">The sequence shown here is derived from an EMBL/GenBank/DDBJ whole genome shotgun (WGS) entry which is preliminary data.</text>
</comment>
<dbReference type="GO" id="GO:0035312">
    <property type="term" value="F:5'-3' DNA exonuclease activity"/>
    <property type="evidence" value="ECO:0007669"/>
    <property type="project" value="TreeGrafter"/>
</dbReference>
<dbReference type="InterPro" id="IPR003141">
    <property type="entry name" value="Pol/His_phosphatase_N"/>
</dbReference>
<dbReference type="SMART" id="SM00481">
    <property type="entry name" value="POLIIIAc"/>
    <property type="match status" value="1"/>
</dbReference>
<evidence type="ECO:0000313" key="3">
    <source>
        <dbReference type="Proteomes" id="UP000294545"/>
    </source>
</evidence>
<dbReference type="PANTHER" id="PTHR42924">
    <property type="entry name" value="EXONUCLEASE"/>
    <property type="match status" value="1"/>
</dbReference>
<dbReference type="RefSeq" id="WP_132283264.1">
    <property type="nucleotide sequence ID" value="NZ_SMGQ01000017.1"/>
</dbReference>
<proteinExistence type="predicted"/>
<dbReference type="Pfam" id="PF02811">
    <property type="entry name" value="PHP"/>
    <property type="match status" value="1"/>
</dbReference>
<dbReference type="Gene3D" id="3.20.20.140">
    <property type="entry name" value="Metal-dependent hydrolases"/>
    <property type="match status" value="1"/>
</dbReference>
<reference evidence="2 3" key="1">
    <citation type="submission" date="2019-03" db="EMBL/GenBank/DDBJ databases">
        <title>Genomic Encyclopedia of Type Strains, Phase IV (KMG-IV): sequencing the most valuable type-strain genomes for metagenomic binning, comparative biology and taxonomic classification.</title>
        <authorList>
            <person name="Goeker M."/>
        </authorList>
    </citation>
    <scope>NUCLEOTIDE SEQUENCE [LARGE SCALE GENOMIC DNA]</scope>
    <source>
        <strain evidence="2 3">DSM 24176</strain>
    </source>
</reference>
<dbReference type="InterPro" id="IPR016195">
    <property type="entry name" value="Pol/histidinol_Pase-like"/>
</dbReference>
<feature type="domain" description="Polymerase/histidinol phosphatase N-terminal" evidence="1">
    <location>
        <begin position="5"/>
        <end position="73"/>
    </location>
</feature>
<dbReference type="InterPro" id="IPR052018">
    <property type="entry name" value="PHP_domain"/>
</dbReference>
<accession>A0A4R1M6R2</accession>
<gene>
    <name evidence="2" type="ORF">EDC19_2603</name>
</gene>
<dbReference type="CDD" id="cd07432">
    <property type="entry name" value="PHP_HisPPase"/>
    <property type="match status" value="1"/>
</dbReference>
<sequence>MLLKYDLHIHTGLSPCAHKDMTPNNIVRMAHLNQLDTIAITDHNSTKNIEVVMDVAKDYGIKVIPGIEIESKEEIHSLVYFSTLNDVYNMQRIIDNNMKSIKNNAKLFGQQNIYNNKDEVIGIEKKLLLSSINLTINQIYQYTIKLKGAMVFAHIDRPSNSIISNLGMMPHNIKTKTIEVSRYATMDQYKKMYSDYHIIQSSDAHELGYIGICEKFIQIDDNTTAKLVDKLRG</sequence>
<name>A0A4R1M6R2_9FIRM</name>
<dbReference type="EMBL" id="SMGQ01000017">
    <property type="protein sequence ID" value="TCK87956.1"/>
    <property type="molecule type" value="Genomic_DNA"/>
</dbReference>
<evidence type="ECO:0000259" key="1">
    <source>
        <dbReference type="SMART" id="SM00481"/>
    </source>
</evidence>